<evidence type="ECO:0000256" key="7">
    <source>
        <dbReference type="ARBA" id="ARBA00022840"/>
    </source>
</evidence>
<keyword evidence="10" id="KW-0238">DNA-binding</keyword>
<dbReference type="GO" id="GO:0000155">
    <property type="term" value="F:phosphorelay sensor kinase activity"/>
    <property type="evidence" value="ECO:0007669"/>
    <property type="project" value="InterPro"/>
</dbReference>
<dbReference type="InterPro" id="IPR004358">
    <property type="entry name" value="Sig_transdc_His_kin-like_C"/>
</dbReference>
<evidence type="ECO:0000256" key="1">
    <source>
        <dbReference type="ARBA" id="ARBA00000085"/>
    </source>
</evidence>
<dbReference type="PROSITE" id="PS01124">
    <property type="entry name" value="HTH_ARAC_FAMILY_2"/>
    <property type="match status" value="1"/>
</dbReference>
<dbReference type="SMART" id="SM00342">
    <property type="entry name" value="HTH_ARAC"/>
    <property type="match status" value="1"/>
</dbReference>
<comment type="catalytic activity">
    <reaction evidence="1">
        <text>ATP + protein L-histidine = ADP + protein N-phospho-L-histidine.</text>
        <dbReference type="EC" id="2.7.13.3"/>
    </reaction>
</comment>
<keyword evidence="7" id="KW-0067">ATP-binding</keyword>
<evidence type="ECO:0000313" key="17">
    <source>
        <dbReference type="EMBL" id="PHN03214.1"/>
    </source>
</evidence>
<evidence type="ECO:0000259" key="14">
    <source>
        <dbReference type="PROSITE" id="PS01124"/>
    </source>
</evidence>
<dbReference type="Gene3D" id="3.40.50.2300">
    <property type="match status" value="1"/>
</dbReference>
<dbReference type="SMART" id="SM00388">
    <property type="entry name" value="HisKA"/>
    <property type="match status" value="1"/>
</dbReference>
<dbReference type="FunFam" id="3.30.565.10:FF:000037">
    <property type="entry name" value="Hybrid sensor histidine kinase/response regulator"/>
    <property type="match status" value="1"/>
</dbReference>
<dbReference type="InterPro" id="IPR011110">
    <property type="entry name" value="Reg_prop"/>
</dbReference>
<dbReference type="PANTHER" id="PTHR43547:SF2">
    <property type="entry name" value="HYBRID SIGNAL TRANSDUCTION HISTIDINE KINASE C"/>
    <property type="match status" value="1"/>
</dbReference>
<dbReference type="SMART" id="SM00448">
    <property type="entry name" value="REC"/>
    <property type="match status" value="1"/>
</dbReference>
<dbReference type="OrthoDB" id="358279at2"/>
<feature type="domain" description="HTH araC/xylS-type" evidence="14">
    <location>
        <begin position="1390"/>
        <end position="1488"/>
    </location>
</feature>
<dbReference type="GO" id="GO:0005524">
    <property type="term" value="F:ATP binding"/>
    <property type="evidence" value="ECO:0007669"/>
    <property type="project" value="UniProtKB-KW"/>
</dbReference>
<dbReference type="Gene3D" id="1.10.287.130">
    <property type="match status" value="1"/>
</dbReference>
<dbReference type="InterPro" id="IPR015943">
    <property type="entry name" value="WD40/YVTN_repeat-like_dom_sf"/>
</dbReference>
<keyword evidence="18" id="KW-1185">Reference proteome</keyword>
<dbReference type="SUPFAM" id="SSF46689">
    <property type="entry name" value="Homeodomain-like"/>
    <property type="match status" value="1"/>
</dbReference>
<dbReference type="EC" id="2.7.13.3" evidence="2"/>
<comment type="caution">
    <text evidence="17">The sequence shown here is derived from an EMBL/GenBank/DDBJ whole genome shotgun (WGS) entry which is preliminary data.</text>
</comment>
<evidence type="ECO:0000256" key="5">
    <source>
        <dbReference type="ARBA" id="ARBA00022741"/>
    </source>
</evidence>
<dbReference type="InterPro" id="IPR003661">
    <property type="entry name" value="HisK_dim/P_dom"/>
</dbReference>
<evidence type="ECO:0000256" key="11">
    <source>
        <dbReference type="ARBA" id="ARBA00023163"/>
    </source>
</evidence>
<dbReference type="SUPFAM" id="SSF47384">
    <property type="entry name" value="Homodimeric domain of signal transducing histidine kinase"/>
    <property type="match status" value="1"/>
</dbReference>
<evidence type="ECO:0000256" key="6">
    <source>
        <dbReference type="ARBA" id="ARBA00022777"/>
    </source>
</evidence>
<reference evidence="17 18" key="1">
    <citation type="submission" date="2017-10" db="EMBL/GenBank/DDBJ databases">
        <title>The draft genome sequence of Lewinella nigricans NBRC 102662.</title>
        <authorList>
            <person name="Wang K."/>
        </authorList>
    </citation>
    <scope>NUCLEOTIDE SEQUENCE [LARGE SCALE GENOMIC DNA]</scope>
    <source>
        <strain evidence="17 18">NBRC 102662</strain>
    </source>
</reference>
<dbReference type="InterPro" id="IPR009057">
    <property type="entry name" value="Homeodomain-like_sf"/>
</dbReference>
<dbReference type="Gene3D" id="2.130.10.10">
    <property type="entry name" value="YVTN repeat-like/Quinoprotein amine dehydrogenase"/>
    <property type="match status" value="7"/>
</dbReference>
<feature type="domain" description="Histidine kinase" evidence="15">
    <location>
        <begin position="970"/>
        <end position="1185"/>
    </location>
</feature>
<gene>
    <name evidence="17" type="ORF">CRP01_27865</name>
</gene>
<evidence type="ECO:0000256" key="10">
    <source>
        <dbReference type="ARBA" id="ARBA00023125"/>
    </source>
</evidence>
<sequence length="1488" mass="169304">MVAPIHISCKKLNGSMRLSFSIFLFLCMVCSSCSEKKHADEDSATFVSSATDAVETPEEAPKARAIAVSTKTFQAERAQQPREIPLQNNPRNVRARVNRYPVRSKTESQKTEALVTLTPGKNGMPEAKSKTAGVHIEPVRLTEPVTALPPRMKDAAIYDIQYLDVDQGLISSYIRTIMSDRFGNLWFGTSYGVSRYDGNTFIHFTSKSGLTDDSVISILEDSSGDLWFGTHKGVTRYDGNYFYHYTAEQGFGDVTVRDILEDGQGNLWFGTTEGVIRYDRNSDPATFTRYTTEHGLIDNHILCMLEDDRGYIWFGTFEGLTRYDGNGFTNYTTTAGLKSNKILSMYKDSHGDLWFGMDAGVSRYDGTSFTHYYNSSGLFDEEVVAILEDQRGNLWFGTSKGLSQYVSRYDEGTMTHYTTEEGLSNDRVRCLWEDREGNLWFGTGGGGINRLKGAGFAHFTTEEGLTDNGVVFIHEDRKGSLWLGTDKGLSRYLDNKFVHYTTREGLISNDVHCALEDRAGDMWFGTKRGLSRFNGSSFSNYNLQQGLPDTNIISLLQDSKGMIWMGTGSGMCRFAPDTPGQNNLRLTVEDGLAANKVDKMIEDRSGKIWMATEEGLNVYDPAQGGQLRRFTKADGLLSEHIVSLLEDSDGQVWIGTAGGLNLYRPQAEGKQFADYTTQDGLSNNYIWSILEDREKNIWVSTEKGITLLKPNGRNQTGINKGGPPTFDFFIFDKGDGLKRLDFHANSVCLDLQNRLWWGSEGATMLDLTQFKLATRPPQNLMITHIEVNQQFVDFRRLNDDRGSSKLKFEKALATSFDSVVAYYNYPAYMDLPHDLNHLTFHFSAIDWGRPHRIEYQYYMEGLEETWSNTGMEPRVNYRNLSSGHYVFKVRARGDAQEWSEAFEYPFHIRPVWYASGWAFAIYILLVLGALYSVFYFWKRRWLLRNELLREQAESSRMKKREIFRSQLYTNLTHEFRTPLNVILGMSEQIESDPDRHLREGLPLIQRNGEQLLRLINQLLDLAKLEDRSFQLHLQRGDIVSYLHYYTDSFRAYARSKGVTLHFETEVKKVIMDYDPEQVGHILTNLISNAVKFTSSGGHVTVRVDRSNADLNIEVADTGIGIDKADLSQIFERFYQVDSSSTRSGEGTGIGLAHTRELVHLMEGKIDVNSAPGQGTTFRIHLPIRISENTELIVPAQESAAEIEEKARIIAPSFPVIEEISEIRHPAEPDRKALPRVLIVEDNHDSMTYLVSCLADRYEIDLANNGQMGIEKALQHIPDLIISDVMMPDKNGYDLCRFLKNDERTSHIPVILLTAKADRESKIKGLEYGADAYLYKPFHKRELLVRLEAMMDKQRKLLDHFAQKFKNGLVEAPGERESQEKVMTKEEIFVERIREIVELNYADENFSMMDICEEISMSRSQLYRKMKAITNISPSDFLRTYRLEKARILLKTTDLNVTQVAYATGYKDLSHFSKSFQEVFGYPPSDIVK</sequence>
<feature type="transmembrane region" description="Helical" evidence="13">
    <location>
        <begin position="911"/>
        <end position="937"/>
    </location>
</feature>
<dbReference type="CDD" id="cd16922">
    <property type="entry name" value="HATPase_EvgS-ArcB-TorS-like"/>
    <property type="match status" value="1"/>
</dbReference>
<dbReference type="Pfam" id="PF00512">
    <property type="entry name" value="HisKA"/>
    <property type="match status" value="1"/>
</dbReference>
<dbReference type="SUPFAM" id="SSF63829">
    <property type="entry name" value="Calcium-dependent phosphotriesterase"/>
    <property type="match status" value="3"/>
</dbReference>
<dbReference type="InterPro" id="IPR018062">
    <property type="entry name" value="HTH_AraC-typ_CS"/>
</dbReference>
<organism evidence="17 18">
    <name type="scientific">Flavilitoribacter nigricans (strain ATCC 23147 / DSM 23189 / NBRC 102662 / NCIMB 1420 / SS-2)</name>
    <name type="common">Lewinella nigricans</name>
    <dbReference type="NCBI Taxonomy" id="1122177"/>
    <lineage>
        <taxon>Bacteria</taxon>
        <taxon>Pseudomonadati</taxon>
        <taxon>Bacteroidota</taxon>
        <taxon>Saprospiria</taxon>
        <taxon>Saprospirales</taxon>
        <taxon>Lewinellaceae</taxon>
        <taxon>Flavilitoribacter</taxon>
    </lineage>
</organism>
<evidence type="ECO:0000256" key="12">
    <source>
        <dbReference type="PROSITE-ProRule" id="PRU00169"/>
    </source>
</evidence>
<dbReference type="InterPro" id="IPR005467">
    <property type="entry name" value="His_kinase_dom"/>
</dbReference>
<protein>
    <recommendedName>
        <fullName evidence="2">histidine kinase</fullName>
        <ecNumber evidence="2">2.7.13.3</ecNumber>
    </recommendedName>
</protein>
<name>A0A2D0N3X9_FLAN2</name>
<dbReference type="Pfam" id="PF02518">
    <property type="entry name" value="HATPase_c"/>
    <property type="match status" value="1"/>
</dbReference>
<keyword evidence="6" id="KW-0418">Kinase</keyword>
<keyword evidence="9" id="KW-0805">Transcription regulation</keyword>
<evidence type="ECO:0000256" key="3">
    <source>
        <dbReference type="ARBA" id="ARBA00022553"/>
    </source>
</evidence>
<dbReference type="PRINTS" id="PR00344">
    <property type="entry name" value="BCTRLSENSOR"/>
</dbReference>
<dbReference type="EMBL" id="PDUD01000033">
    <property type="protein sequence ID" value="PHN03214.1"/>
    <property type="molecule type" value="Genomic_DNA"/>
</dbReference>
<dbReference type="Pfam" id="PF00072">
    <property type="entry name" value="Response_reg"/>
    <property type="match status" value="1"/>
</dbReference>
<dbReference type="GO" id="GO:0043565">
    <property type="term" value="F:sequence-specific DNA binding"/>
    <property type="evidence" value="ECO:0007669"/>
    <property type="project" value="InterPro"/>
</dbReference>
<dbReference type="InterPro" id="IPR036890">
    <property type="entry name" value="HATPase_C_sf"/>
</dbReference>
<dbReference type="Gene3D" id="1.10.10.60">
    <property type="entry name" value="Homeodomain-like"/>
    <property type="match status" value="1"/>
</dbReference>
<dbReference type="SUPFAM" id="SSF52172">
    <property type="entry name" value="CheY-like"/>
    <property type="match status" value="1"/>
</dbReference>
<evidence type="ECO:0000256" key="8">
    <source>
        <dbReference type="ARBA" id="ARBA00023012"/>
    </source>
</evidence>
<keyword evidence="4" id="KW-0808">Transferase</keyword>
<dbReference type="CDD" id="cd00082">
    <property type="entry name" value="HisKA"/>
    <property type="match status" value="1"/>
</dbReference>
<dbReference type="InterPro" id="IPR011006">
    <property type="entry name" value="CheY-like_superfamily"/>
</dbReference>
<dbReference type="SUPFAM" id="SSF55874">
    <property type="entry name" value="ATPase domain of HSP90 chaperone/DNA topoisomerase II/histidine kinase"/>
    <property type="match status" value="1"/>
</dbReference>
<dbReference type="Gene3D" id="2.60.40.10">
    <property type="entry name" value="Immunoglobulins"/>
    <property type="match status" value="1"/>
</dbReference>
<dbReference type="InterPro" id="IPR011123">
    <property type="entry name" value="Y_Y_Y"/>
</dbReference>
<accession>A0A2D0N3X9</accession>
<evidence type="ECO:0000313" key="18">
    <source>
        <dbReference type="Proteomes" id="UP000223913"/>
    </source>
</evidence>
<dbReference type="PROSITE" id="PS00041">
    <property type="entry name" value="HTH_ARAC_FAMILY_1"/>
    <property type="match status" value="1"/>
</dbReference>
<keyword evidence="13" id="KW-1133">Transmembrane helix</keyword>
<dbReference type="InterPro" id="IPR018060">
    <property type="entry name" value="HTH_AraC"/>
</dbReference>
<dbReference type="Pfam" id="PF12833">
    <property type="entry name" value="HTH_18"/>
    <property type="match status" value="1"/>
</dbReference>
<evidence type="ECO:0000256" key="2">
    <source>
        <dbReference type="ARBA" id="ARBA00012438"/>
    </source>
</evidence>
<keyword evidence="13" id="KW-0472">Membrane</keyword>
<proteinExistence type="predicted"/>
<dbReference type="GO" id="GO:0003700">
    <property type="term" value="F:DNA-binding transcription factor activity"/>
    <property type="evidence" value="ECO:0007669"/>
    <property type="project" value="InterPro"/>
</dbReference>
<dbReference type="InterPro" id="IPR036097">
    <property type="entry name" value="HisK_dim/P_sf"/>
</dbReference>
<keyword evidence="13" id="KW-0812">Transmembrane</keyword>
<feature type="domain" description="Response regulatory" evidence="16">
    <location>
        <begin position="1235"/>
        <end position="1350"/>
    </location>
</feature>
<dbReference type="PANTHER" id="PTHR43547">
    <property type="entry name" value="TWO-COMPONENT HISTIDINE KINASE"/>
    <property type="match status" value="1"/>
</dbReference>
<dbReference type="InterPro" id="IPR001789">
    <property type="entry name" value="Sig_transdc_resp-reg_receiver"/>
</dbReference>
<dbReference type="PROSITE" id="PS50110">
    <property type="entry name" value="RESPONSE_REGULATORY"/>
    <property type="match status" value="1"/>
</dbReference>
<evidence type="ECO:0000256" key="13">
    <source>
        <dbReference type="SAM" id="Phobius"/>
    </source>
</evidence>
<dbReference type="InterPro" id="IPR013783">
    <property type="entry name" value="Ig-like_fold"/>
</dbReference>
<dbReference type="SMART" id="SM00387">
    <property type="entry name" value="HATPase_c"/>
    <property type="match status" value="1"/>
</dbReference>
<evidence type="ECO:0000259" key="16">
    <source>
        <dbReference type="PROSITE" id="PS50110"/>
    </source>
</evidence>
<keyword evidence="8" id="KW-0902">Two-component regulatory system</keyword>
<evidence type="ECO:0000256" key="9">
    <source>
        <dbReference type="ARBA" id="ARBA00023015"/>
    </source>
</evidence>
<keyword evidence="3 12" id="KW-0597">Phosphoprotein</keyword>
<dbReference type="Pfam" id="PF07495">
    <property type="entry name" value="Y_Y_Y"/>
    <property type="match status" value="1"/>
</dbReference>
<evidence type="ECO:0000259" key="15">
    <source>
        <dbReference type="PROSITE" id="PS50109"/>
    </source>
</evidence>
<feature type="modified residue" description="4-aspartylphosphate" evidence="12">
    <location>
        <position position="1283"/>
    </location>
</feature>
<keyword evidence="11" id="KW-0804">Transcription</keyword>
<dbReference type="Pfam" id="PF07494">
    <property type="entry name" value="Reg_prop"/>
    <property type="match status" value="11"/>
</dbReference>
<keyword evidence="5" id="KW-0547">Nucleotide-binding</keyword>
<dbReference type="Proteomes" id="UP000223913">
    <property type="component" value="Unassembled WGS sequence"/>
</dbReference>
<dbReference type="InterPro" id="IPR003594">
    <property type="entry name" value="HATPase_dom"/>
</dbReference>
<evidence type="ECO:0000256" key="4">
    <source>
        <dbReference type="ARBA" id="ARBA00022679"/>
    </source>
</evidence>
<dbReference type="Gene3D" id="3.30.565.10">
    <property type="entry name" value="Histidine kinase-like ATPase, C-terminal domain"/>
    <property type="match status" value="1"/>
</dbReference>
<dbReference type="PROSITE" id="PS50109">
    <property type="entry name" value="HIS_KIN"/>
    <property type="match status" value="1"/>
</dbReference>